<evidence type="ECO:0000313" key="1">
    <source>
        <dbReference type="EMBL" id="MDQ0287988.1"/>
    </source>
</evidence>
<dbReference type="EMBL" id="JAUSVL010000001">
    <property type="protein sequence ID" value="MDQ0287988.1"/>
    <property type="molecule type" value="Genomic_DNA"/>
</dbReference>
<dbReference type="AlphaFoldDB" id="A0AAE3VCI3"/>
<reference evidence="1" key="1">
    <citation type="submission" date="2023-07" db="EMBL/GenBank/DDBJ databases">
        <title>Genomic Encyclopedia of Type Strains, Phase IV (KMG-IV): sequencing the most valuable type-strain genomes for metagenomic binning, comparative biology and taxonomic classification.</title>
        <authorList>
            <person name="Goeker M."/>
        </authorList>
    </citation>
    <scope>NUCLEOTIDE SEQUENCE</scope>
    <source>
        <strain evidence="1">DSM 24202</strain>
    </source>
</reference>
<gene>
    <name evidence="1" type="ORF">J3R75_000095</name>
</gene>
<organism evidence="1 2">
    <name type="scientific">Oligosphaera ethanolica</name>
    <dbReference type="NCBI Taxonomy" id="760260"/>
    <lineage>
        <taxon>Bacteria</taxon>
        <taxon>Pseudomonadati</taxon>
        <taxon>Lentisphaerota</taxon>
        <taxon>Oligosphaeria</taxon>
        <taxon>Oligosphaerales</taxon>
        <taxon>Oligosphaeraceae</taxon>
        <taxon>Oligosphaera</taxon>
    </lineage>
</organism>
<accession>A0AAE3VCI3</accession>
<dbReference type="Pfam" id="PF10962">
    <property type="entry name" value="DUF2764"/>
    <property type="match status" value="1"/>
</dbReference>
<dbReference type="RefSeq" id="WP_307259152.1">
    <property type="nucleotide sequence ID" value="NZ_JAUSVL010000001.1"/>
</dbReference>
<keyword evidence="2" id="KW-1185">Reference proteome</keyword>
<evidence type="ECO:0008006" key="3">
    <source>
        <dbReference type="Google" id="ProtNLM"/>
    </source>
</evidence>
<proteinExistence type="predicted"/>
<evidence type="ECO:0000313" key="2">
    <source>
        <dbReference type="Proteomes" id="UP001238163"/>
    </source>
</evidence>
<protein>
    <recommendedName>
        <fullName evidence="3">DUF2764 family protein</fullName>
    </recommendedName>
</protein>
<name>A0AAE3VCI3_9BACT</name>
<dbReference type="Proteomes" id="UP001238163">
    <property type="component" value="Unassembled WGS sequence"/>
</dbReference>
<comment type="caution">
    <text evidence="1">The sequence shown here is derived from an EMBL/GenBank/DDBJ whole genome shotgun (WGS) entry which is preliminary data.</text>
</comment>
<sequence>MPADLFYFISSLPALRWGEKPPLCYDAFLAACQEQLGPELTAQLKAISLIPGGQPASTTLAAWEDWETYLRNAIAESRAAKLRKNAAAWLRAGNGLYPGDRKRLEDALNQPTPRDREHAIDLLRWQQLEHLAAMHQFDVAALELYTLKLLLSEKHAGRNLDAGKKAYQQLVEQGLNQAKEQQGSTSA</sequence>
<dbReference type="InterPro" id="IPR024492">
    <property type="entry name" value="DUF2764"/>
</dbReference>